<gene>
    <name evidence="2" type="ordered locus">Ecym_5190</name>
</gene>
<dbReference type="AlphaFoldDB" id="I6ND20"/>
<evidence type="ECO:0000256" key="1">
    <source>
        <dbReference type="SAM" id="MobiDB-lite"/>
    </source>
</evidence>
<organism evidence="2 3">
    <name type="scientific">Eremothecium cymbalariae (strain CBS 270.75 / DBVPG 7215 / KCTC 17166 / NRRL Y-17582)</name>
    <name type="common">Yeast</name>
    <dbReference type="NCBI Taxonomy" id="931890"/>
    <lineage>
        <taxon>Eukaryota</taxon>
        <taxon>Fungi</taxon>
        <taxon>Dikarya</taxon>
        <taxon>Ascomycota</taxon>
        <taxon>Saccharomycotina</taxon>
        <taxon>Saccharomycetes</taxon>
        <taxon>Saccharomycetales</taxon>
        <taxon>Saccharomycetaceae</taxon>
        <taxon>Eremothecium</taxon>
    </lineage>
</organism>
<dbReference type="HOGENOM" id="CLU_1740519_0_0_1"/>
<feature type="region of interest" description="Disordered" evidence="1">
    <location>
        <begin position="130"/>
        <end position="150"/>
    </location>
</feature>
<dbReference type="RefSeq" id="XP_003646779.1">
    <property type="nucleotide sequence ID" value="XM_003646731.1"/>
</dbReference>
<keyword evidence="3" id="KW-1185">Reference proteome</keyword>
<reference evidence="2 3" key="1">
    <citation type="journal article" date="2011" name="G3 (Bethesda)">
        <title>Genome evolution in the Eremothecium clade of the Saccharomyces complex revealed by comparative genomics.</title>
        <authorList>
            <person name="Wendland J."/>
            <person name="Walther A."/>
        </authorList>
    </citation>
    <scope>NUCLEOTIDE SEQUENCE [LARGE SCALE GENOMIC DNA]</scope>
    <source>
        <strain evidence="3">CBS 270.75 / DBVPG 7215 / KCTC 17166 / NRRL Y-17582</strain>
    </source>
</reference>
<protein>
    <submittedName>
        <fullName evidence="2">Uncharacterized protein</fullName>
    </submittedName>
</protein>
<name>I6ND20_ERECY</name>
<dbReference type="GeneID" id="11471909"/>
<sequence length="150" mass="16722">MCNDTEIKHRKGETIITTTNRIRVLTAIQPMLAGLDTSMNRTENISRSRASVGRIPKHRRSKDGQNMRCRIGGRQNERSYRDSIPRQGVLIDETLDHLAMQQGTNGIFYIIELTAPNGAAGDVSMLRYGEEEPQTGTGGNMTGNQHNCYS</sequence>
<feature type="region of interest" description="Disordered" evidence="1">
    <location>
        <begin position="47"/>
        <end position="66"/>
    </location>
</feature>
<accession>I6ND20</accession>
<dbReference type="EMBL" id="CP002501">
    <property type="protein sequence ID" value="AET39962.1"/>
    <property type="molecule type" value="Genomic_DNA"/>
</dbReference>
<proteinExistence type="predicted"/>
<evidence type="ECO:0000313" key="3">
    <source>
        <dbReference type="Proteomes" id="UP000006790"/>
    </source>
</evidence>
<evidence type="ECO:0000313" key="2">
    <source>
        <dbReference type="EMBL" id="AET39962.1"/>
    </source>
</evidence>
<dbReference type="KEGG" id="erc:Ecym_5190"/>
<dbReference type="Proteomes" id="UP000006790">
    <property type="component" value="Chromosome 5"/>
</dbReference>
<dbReference type="InParanoid" id="I6ND20"/>
<dbReference type="OMA" id="WHCESTP"/>
<dbReference type="OrthoDB" id="10302717at2759"/>